<organism evidence="1 2">
    <name type="scientific">Pseudorhodoferax aquiterrae</name>
    <dbReference type="NCBI Taxonomy" id="747304"/>
    <lineage>
        <taxon>Bacteria</taxon>
        <taxon>Pseudomonadati</taxon>
        <taxon>Pseudomonadota</taxon>
        <taxon>Betaproteobacteria</taxon>
        <taxon>Burkholderiales</taxon>
        <taxon>Comamonadaceae</taxon>
    </lineage>
</organism>
<comment type="caution">
    <text evidence="1">The sequence shown here is derived from an EMBL/GenBank/DDBJ whole genome shotgun (WGS) entry which is preliminary data.</text>
</comment>
<reference evidence="2" key="1">
    <citation type="journal article" date="2019" name="Int. J. Syst. Evol. Microbiol.">
        <title>The Global Catalogue of Microorganisms (GCM) 10K type strain sequencing project: providing services to taxonomists for standard genome sequencing and annotation.</title>
        <authorList>
            <consortium name="The Broad Institute Genomics Platform"/>
            <consortium name="The Broad Institute Genome Sequencing Center for Infectious Disease"/>
            <person name="Wu L."/>
            <person name="Ma J."/>
        </authorList>
    </citation>
    <scope>NUCLEOTIDE SEQUENCE [LARGE SCALE GENOMIC DNA]</scope>
    <source>
        <strain evidence="2">KCTC 23314</strain>
    </source>
</reference>
<accession>A0ABQ3G9F3</accession>
<keyword evidence="2" id="KW-1185">Reference proteome</keyword>
<name>A0ABQ3G9F3_9BURK</name>
<evidence type="ECO:0000313" key="1">
    <source>
        <dbReference type="EMBL" id="GHC96955.1"/>
    </source>
</evidence>
<dbReference type="EMBL" id="BMYK01000023">
    <property type="protein sequence ID" value="GHC96955.1"/>
    <property type="molecule type" value="Genomic_DNA"/>
</dbReference>
<sequence length="111" mass="11689">MGDLAALAHQHHGAGQQAGIDVLLEHLVQLGQGGGIQTGHGRFLEVVRRVIALGWGGFGSENSVITIILVTDDPLLRCAIEGPVSSKVMARRSLRPDSSIPLTIRTPKGPP</sequence>
<evidence type="ECO:0000313" key="2">
    <source>
        <dbReference type="Proteomes" id="UP000626210"/>
    </source>
</evidence>
<protein>
    <submittedName>
        <fullName evidence="1">Uncharacterized protein</fullName>
    </submittedName>
</protein>
<gene>
    <name evidence="1" type="ORF">GCM10007320_51310</name>
</gene>
<proteinExistence type="predicted"/>
<dbReference type="Proteomes" id="UP000626210">
    <property type="component" value="Unassembled WGS sequence"/>
</dbReference>